<dbReference type="Proteomes" id="UP000288805">
    <property type="component" value="Unassembled WGS sequence"/>
</dbReference>
<dbReference type="PANTHER" id="PTHR31614">
    <property type="entry name" value="PROTEIN DOWNSTREAM OF FLC-RELATED"/>
    <property type="match status" value="1"/>
</dbReference>
<dbReference type="EMBL" id="QGNW01000688">
    <property type="protein sequence ID" value="RVW65356.1"/>
    <property type="molecule type" value="Genomic_DNA"/>
</dbReference>
<reference evidence="4 6" key="1">
    <citation type="journal article" date="2018" name="PLoS Genet.">
        <title>Population sequencing reveals clonal diversity and ancestral inbreeding in the grapevine cultivar Chardonnay.</title>
        <authorList>
            <person name="Roach M.J."/>
            <person name="Johnson D.L."/>
            <person name="Bohlmann J."/>
            <person name="van Vuuren H.J."/>
            <person name="Jones S.J."/>
            <person name="Pretorius I.S."/>
            <person name="Schmidt S.A."/>
            <person name="Borneman A.R."/>
        </authorList>
    </citation>
    <scope>NUCLEOTIDE SEQUENCE [LARGE SCALE GENOMIC DNA]</scope>
    <source>
        <strain evidence="6">cv. Chardonnay</strain>
        <strain evidence="4">I10V1</strain>
        <tissue evidence="4">Leaf</tissue>
    </source>
</reference>
<dbReference type="PROSITE" id="PS00925">
    <property type="entry name" value="OLEEI"/>
    <property type="match status" value="1"/>
</dbReference>
<dbReference type="InterPro" id="IPR006040">
    <property type="entry name" value="Allergen_Ole_e_I_CS"/>
</dbReference>
<name>A0A438F8I1_VITVI</name>
<feature type="signal peptide" evidence="3">
    <location>
        <begin position="1"/>
        <end position="19"/>
    </location>
</feature>
<evidence type="ECO:0000313" key="5">
    <source>
        <dbReference type="EMBL" id="RVW65356.1"/>
    </source>
</evidence>
<keyword evidence="3" id="KW-0732">Signal</keyword>
<evidence type="ECO:0000313" key="6">
    <source>
        <dbReference type="Proteomes" id="UP000288805"/>
    </source>
</evidence>
<protein>
    <submittedName>
        <fullName evidence="4">Protein downstream of FLC</fullName>
    </submittedName>
</protein>
<keyword evidence="2" id="KW-1015">Disulfide bond</keyword>
<proteinExistence type="inferred from homology"/>
<feature type="chain" id="PRO_5036351718" evidence="3">
    <location>
        <begin position="20"/>
        <end position="218"/>
    </location>
</feature>
<sequence length="218" mass="24210">MGRLMLLVALCVLPALVSAGRPVSQPFVLQGRVYCDTCRAGFETSATTYIADMRFVHLCGVASDVRRGEESWGVDKGVMWRIALYANDMGCILMTCMGLNILKINYGNLPSAKVRVECKDRNSMQLLYSIEGITDSTGTYKIMVTEDREDQLCDAVLVSSPQSDCASVDPGRDRAAVILTRYNGIVSDNRYANSMGFLKDHPMSECTQLLQQYQEFED</sequence>
<evidence type="ECO:0000256" key="3">
    <source>
        <dbReference type="SAM" id="SignalP"/>
    </source>
</evidence>
<accession>A0A438F8I1</accession>
<dbReference type="EMBL" id="QGNW01001090">
    <property type="protein sequence ID" value="RVW56255.1"/>
    <property type="molecule type" value="Genomic_DNA"/>
</dbReference>
<evidence type="ECO:0000256" key="2">
    <source>
        <dbReference type="ARBA" id="ARBA00023157"/>
    </source>
</evidence>
<organism evidence="4 6">
    <name type="scientific">Vitis vinifera</name>
    <name type="common">Grape</name>
    <dbReference type="NCBI Taxonomy" id="29760"/>
    <lineage>
        <taxon>Eukaryota</taxon>
        <taxon>Viridiplantae</taxon>
        <taxon>Streptophyta</taxon>
        <taxon>Embryophyta</taxon>
        <taxon>Tracheophyta</taxon>
        <taxon>Spermatophyta</taxon>
        <taxon>Magnoliopsida</taxon>
        <taxon>eudicotyledons</taxon>
        <taxon>Gunneridae</taxon>
        <taxon>Pentapetalae</taxon>
        <taxon>rosids</taxon>
        <taxon>Vitales</taxon>
        <taxon>Vitaceae</taxon>
        <taxon>Viteae</taxon>
        <taxon>Vitis</taxon>
    </lineage>
</organism>
<comment type="caution">
    <text evidence="4">The sequence shown here is derived from an EMBL/GenBank/DDBJ whole genome shotgun (WGS) entry which is preliminary data.</text>
</comment>
<dbReference type="InterPro" id="IPR006041">
    <property type="entry name" value="Pollen_Ole_e1_allergen"/>
</dbReference>
<dbReference type="PANTHER" id="PTHR31614:SF5">
    <property type="entry name" value="ALLERGEN-LIKE PROTEIN BRSN20"/>
    <property type="match status" value="1"/>
</dbReference>
<evidence type="ECO:0000313" key="4">
    <source>
        <dbReference type="EMBL" id="RVW56255.1"/>
    </source>
</evidence>
<dbReference type="GO" id="GO:0005615">
    <property type="term" value="C:extracellular space"/>
    <property type="evidence" value="ECO:0007669"/>
    <property type="project" value="InterPro"/>
</dbReference>
<dbReference type="AlphaFoldDB" id="A0A438F8I1"/>
<evidence type="ECO:0000256" key="1">
    <source>
        <dbReference type="ARBA" id="ARBA00010049"/>
    </source>
</evidence>
<dbReference type="Pfam" id="PF01190">
    <property type="entry name" value="Pollen_Ole_e_1"/>
    <property type="match status" value="1"/>
</dbReference>
<gene>
    <name evidence="4" type="primary">DFC_2</name>
    <name evidence="5" type="synonym">DFC_0</name>
    <name evidence="5" type="ORF">CK203_022067</name>
    <name evidence="4" type="ORF">CK203_096975</name>
</gene>
<comment type="similarity">
    <text evidence="1">Belongs to the Ole e I family.</text>
</comment>